<dbReference type="KEGG" id="pba:PSEBR_cmegl64"/>
<protein>
    <recommendedName>
        <fullName evidence="5">NAD-dependent epimerase/dehydratase domain-containing protein</fullName>
    </recommendedName>
</protein>
<keyword evidence="2" id="KW-0560">Oxidoreductase</keyword>
<proteinExistence type="inferred from homology"/>
<accession>F2KI97</accession>
<evidence type="ECO:0000256" key="4">
    <source>
        <dbReference type="SAM" id="MobiDB-lite"/>
    </source>
</evidence>
<dbReference type="GO" id="GO:0016491">
    <property type="term" value="F:oxidoreductase activity"/>
    <property type="evidence" value="ECO:0007669"/>
    <property type="project" value="UniProtKB-KW"/>
</dbReference>
<dbReference type="Pfam" id="PF01370">
    <property type="entry name" value="Epimerase"/>
    <property type="match status" value="1"/>
</dbReference>
<dbReference type="Gene3D" id="3.40.50.720">
    <property type="entry name" value="NAD(P)-binding Rossmann-like Domain"/>
    <property type="match status" value="1"/>
</dbReference>
<evidence type="ECO:0000313" key="7">
    <source>
        <dbReference type="Proteomes" id="UP000006692"/>
    </source>
</evidence>
<evidence type="ECO:0000313" key="6">
    <source>
        <dbReference type="EMBL" id="AEA69693.1"/>
    </source>
</evidence>
<feature type="domain" description="NAD-dependent epimerase/dehydratase" evidence="5">
    <location>
        <begin position="14"/>
        <end position="185"/>
    </location>
</feature>
<sequence length="292" mass="32718">MTTTQIRHPLNRLLLTGAAGGLGKVLRERLKPFARHIRLSDIANMAPAIDESEEVVPCDLSDKQAVHQLVEGVDAILHFGGVSVERPFEEILGANISGVFHIYEAARKHGVKRVIFASSNHVIGFYKQDQTLDALSPRRPDGYYGLSKSYGEDVASFYFDRYGIETVSIRIGSSFAEPQNRRMMSTWLSFDDLTQLIECSLYTRKSATPWSTACPPTATSGGTTARPHTWVTSPRTPRKFSAPRSKRSRCRPPMTRPWFIRAAPLWRPAHSTTDSLFFMGYARTKESPCKPN</sequence>
<dbReference type="InterPro" id="IPR036291">
    <property type="entry name" value="NAD(P)-bd_dom_sf"/>
</dbReference>
<dbReference type="EMBL" id="CP002585">
    <property type="protein sequence ID" value="AEA69693.1"/>
    <property type="molecule type" value="Genomic_DNA"/>
</dbReference>
<dbReference type="PANTHER" id="PTHR43103:SF5">
    <property type="entry name" value="4-EPIMERASE, PUTATIVE (AFU_ORTHOLOGUE AFUA_7G00360)-RELATED"/>
    <property type="match status" value="1"/>
</dbReference>
<dbReference type="HOGENOM" id="CLU_079334_0_0_6"/>
<evidence type="ECO:0000259" key="5">
    <source>
        <dbReference type="Pfam" id="PF01370"/>
    </source>
</evidence>
<dbReference type="Proteomes" id="UP000006692">
    <property type="component" value="Chromosome"/>
</dbReference>
<comment type="similarity">
    <text evidence="1">Belongs to the NAD(P)-dependent epimerase/dehydratase family.</text>
</comment>
<reference evidence="6 7" key="1">
    <citation type="journal article" date="2011" name="J. Bacteriol.">
        <title>Complete genome sequence of a beneficial plant root-associated bacterium, Pseudomonas brassicacearum.</title>
        <authorList>
            <person name="Ortet P."/>
            <person name="Barakat M."/>
            <person name="Lalaouna D."/>
            <person name="Fochesato S."/>
            <person name="Barbe V."/>
            <person name="Vacherie B."/>
            <person name="Santaella C."/>
            <person name="Heulin T."/>
            <person name="Achouak W."/>
        </authorList>
    </citation>
    <scope>NUCLEOTIDE SEQUENCE [LARGE SCALE GENOMIC DNA]</scope>
    <source>
        <strain evidence="6 7">NFM421</strain>
    </source>
</reference>
<reference key="2">
    <citation type="submission" date="2011-03" db="EMBL/GenBank/DDBJ databases">
        <title>Complete Genome Sequence of a beneficial plant roots-associated bacterium Pseudomonas brassicacearum.</title>
        <authorList>
            <person name="Ortet P."/>
            <person name="Barakat M."/>
            <person name="Lalaouna D."/>
            <person name="Fochesato S."/>
            <person name="Barbe V."/>
            <person name="Santaella C."/>
            <person name="Heulin T."/>
            <person name="Achouak W."/>
        </authorList>
    </citation>
    <scope>NUCLEOTIDE SEQUENCE</scope>
    <source>
        <strain>NFM421</strain>
    </source>
</reference>
<name>F2KI97_PSEBN</name>
<evidence type="ECO:0000256" key="1">
    <source>
        <dbReference type="ARBA" id="ARBA00007637"/>
    </source>
</evidence>
<evidence type="ECO:0000256" key="3">
    <source>
        <dbReference type="ARBA" id="ARBA00023027"/>
    </source>
</evidence>
<evidence type="ECO:0000256" key="2">
    <source>
        <dbReference type="ARBA" id="ARBA00023002"/>
    </source>
</evidence>
<gene>
    <name evidence="6" type="ORF">PSEBR_cmegl64</name>
</gene>
<feature type="region of interest" description="Disordered" evidence="4">
    <location>
        <begin position="212"/>
        <end position="251"/>
    </location>
</feature>
<keyword evidence="3" id="KW-0520">NAD</keyword>
<dbReference type="STRING" id="994484.PSEBR_cmegl64"/>
<dbReference type="PANTHER" id="PTHR43103">
    <property type="entry name" value="NUCLEOSIDE-DIPHOSPHATE-SUGAR EPIMERASE"/>
    <property type="match status" value="1"/>
</dbReference>
<dbReference type="InterPro" id="IPR001509">
    <property type="entry name" value="Epimerase_deHydtase"/>
</dbReference>
<dbReference type="SUPFAM" id="SSF51735">
    <property type="entry name" value="NAD(P)-binding Rossmann-fold domains"/>
    <property type="match status" value="1"/>
</dbReference>
<dbReference type="AlphaFoldDB" id="F2KI97"/>
<organism evidence="6 7">
    <name type="scientific">Pseudomonas brassicacearum (strain NFM421)</name>
    <dbReference type="NCBI Taxonomy" id="994484"/>
    <lineage>
        <taxon>Bacteria</taxon>
        <taxon>Pseudomonadati</taxon>
        <taxon>Pseudomonadota</taxon>
        <taxon>Gammaproteobacteria</taxon>
        <taxon>Pseudomonadales</taxon>
        <taxon>Pseudomonadaceae</taxon>
        <taxon>Pseudomonas</taxon>
    </lineage>
</organism>